<evidence type="ECO:0000256" key="5">
    <source>
        <dbReference type="SAM" id="MobiDB-lite"/>
    </source>
</evidence>
<evidence type="ECO:0000259" key="6">
    <source>
        <dbReference type="PROSITE" id="PS51044"/>
    </source>
</evidence>
<feature type="compositionally biased region" description="Polar residues" evidence="5">
    <location>
        <begin position="89"/>
        <end position="99"/>
    </location>
</feature>
<feature type="compositionally biased region" description="Pro residues" evidence="5">
    <location>
        <begin position="181"/>
        <end position="192"/>
    </location>
</feature>
<feature type="compositionally biased region" description="Pro residues" evidence="5">
    <location>
        <begin position="108"/>
        <end position="119"/>
    </location>
</feature>
<feature type="compositionally biased region" description="Low complexity" evidence="5">
    <location>
        <begin position="732"/>
        <end position="747"/>
    </location>
</feature>
<comment type="caution">
    <text evidence="7">The sequence shown here is derived from an EMBL/GenBank/DDBJ whole genome shotgun (WGS) entry which is preliminary data.</text>
</comment>
<dbReference type="PROSITE" id="PS51044">
    <property type="entry name" value="ZF_SP_RING"/>
    <property type="match status" value="1"/>
</dbReference>
<feature type="region of interest" description="Disordered" evidence="5">
    <location>
        <begin position="681"/>
        <end position="769"/>
    </location>
</feature>
<dbReference type="GO" id="GO:0016925">
    <property type="term" value="P:protein sumoylation"/>
    <property type="evidence" value="ECO:0007669"/>
    <property type="project" value="TreeGrafter"/>
</dbReference>
<feature type="region of interest" description="Disordered" evidence="5">
    <location>
        <begin position="503"/>
        <end position="617"/>
    </location>
</feature>
<dbReference type="EMBL" id="LJBN01000205">
    <property type="protein sequence ID" value="OOQ82975.1"/>
    <property type="molecule type" value="Genomic_DNA"/>
</dbReference>
<keyword evidence="3" id="KW-0862">Zinc</keyword>
<proteinExistence type="predicted"/>
<keyword evidence="2 4" id="KW-0863">Zinc-finger</keyword>
<dbReference type="Pfam" id="PF02891">
    <property type="entry name" value="zf-MIZ"/>
    <property type="match status" value="1"/>
</dbReference>
<dbReference type="GO" id="GO:0061665">
    <property type="term" value="F:SUMO ligase activity"/>
    <property type="evidence" value="ECO:0007669"/>
    <property type="project" value="TreeGrafter"/>
</dbReference>
<dbReference type="AlphaFoldDB" id="A0A1S9RC63"/>
<gene>
    <name evidence="7" type="ORF">PEBR_38141</name>
</gene>
<feature type="compositionally biased region" description="Polar residues" evidence="5">
    <location>
        <begin position="701"/>
        <end position="731"/>
    </location>
</feature>
<feature type="region of interest" description="Disordered" evidence="5">
    <location>
        <begin position="43"/>
        <end position="140"/>
    </location>
</feature>
<evidence type="ECO:0000256" key="1">
    <source>
        <dbReference type="ARBA" id="ARBA00022723"/>
    </source>
</evidence>
<accession>A0A1S9RC63</accession>
<evidence type="ECO:0000256" key="2">
    <source>
        <dbReference type="ARBA" id="ARBA00022771"/>
    </source>
</evidence>
<dbReference type="Gene3D" id="3.30.40.10">
    <property type="entry name" value="Zinc/RING finger domain, C3HC4 (zinc finger)"/>
    <property type="match status" value="1"/>
</dbReference>
<feature type="region of interest" description="Disordered" evidence="5">
    <location>
        <begin position="153"/>
        <end position="279"/>
    </location>
</feature>
<reference evidence="8" key="1">
    <citation type="submission" date="2015-09" db="EMBL/GenBank/DDBJ databases">
        <authorList>
            <person name="Fill T.P."/>
            <person name="Baretta J.F."/>
            <person name="de Almeida L.G."/>
            <person name="Rocha M."/>
            <person name="de Souza D.H."/>
            <person name="Malavazi I."/>
            <person name="Cerdeira L.T."/>
            <person name="Hong H."/>
            <person name="Samborskyy M."/>
            <person name="de Vasconcelos A.T."/>
            <person name="Leadlay P."/>
            <person name="Rodrigues-Filho E."/>
        </authorList>
    </citation>
    <scope>NUCLEOTIDE SEQUENCE [LARGE SCALE GENOMIC DNA]</scope>
    <source>
        <strain evidence="8">LaBioMMi 136</strain>
    </source>
</reference>
<evidence type="ECO:0000256" key="3">
    <source>
        <dbReference type="ARBA" id="ARBA00022833"/>
    </source>
</evidence>
<feature type="compositionally biased region" description="Polar residues" evidence="5">
    <location>
        <begin position="748"/>
        <end position="758"/>
    </location>
</feature>
<feature type="region of interest" description="Disordered" evidence="5">
    <location>
        <begin position="1107"/>
        <end position="1163"/>
    </location>
</feature>
<feature type="compositionally biased region" description="Low complexity" evidence="5">
    <location>
        <begin position="681"/>
        <end position="700"/>
    </location>
</feature>
<dbReference type="GO" id="GO:0000785">
    <property type="term" value="C:chromatin"/>
    <property type="evidence" value="ECO:0007669"/>
    <property type="project" value="TreeGrafter"/>
</dbReference>
<dbReference type="Proteomes" id="UP000190744">
    <property type="component" value="Unassembled WGS sequence"/>
</dbReference>
<dbReference type="PANTHER" id="PTHR10782">
    <property type="entry name" value="ZINC FINGER MIZ DOMAIN-CONTAINING PROTEIN"/>
    <property type="match status" value="1"/>
</dbReference>
<organism evidence="7 8">
    <name type="scientific">Penicillium brasilianum</name>
    <dbReference type="NCBI Taxonomy" id="104259"/>
    <lineage>
        <taxon>Eukaryota</taxon>
        <taxon>Fungi</taxon>
        <taxon>Dikarya</taxon>
        <taxon>Ascomycota</taxon>
        <taxon>Pezizomycotina</taxon>
        <taxon>Eurotiomycetes</taxon>
        <taxon>Eurotiomycetidae</taxon>
        <taxon>Eurotiales</taxon>
        <taxon>Aspergillaceae</taxon>
        <taxon>Penicillium</taxon>
    </lineage>
</organism>
<protein>
    <recommendedName>
        <fullName evidence="6">SP-RING-type domain-containing protein</fullName>
    </recommendedName>
</protein>
<dbReference type="GO" id="GO:0008270">
    <property type="term" value="F:zinc ion binding"/>
    <property type="evidence" value="ECO:0007669"/>
    <property type="project" value="UniProtKB-KW"/>
</dbReference>
<feature type="compositionally biased region" description="Polar residues" evidence="5">
    <location>
        <begin position="228"/>
        <end position="256"/>
    </location>
</feature>
<dbReference type="InterPro" id="IPR004181">
    <property type="entry name" value="Znf_MIZ"/>
</dbReference>
<sequence>MVSPKLQRSRRPADHLEESNSTASLFLGGVRRDWMASAGAYPREARPAAMSHPRSLKSPSAAAPSKDSRGIGDSGPAELALMSPVTPGANLQRSASSLQADLPATSKPDPPQDPLPSPVPSSSSHPSPIFSPPPTIPSNDLSVAALAVPAAPDKPAAVAAVNVQPRRDKNASPRQPALNQPSPPSVQNPTPRPSVSETSELSEIAPASAAVPHTADPGSRPLHEINNGIHSQSLGNSVGSNQSPSVGINARVNTPGSHAIGSPFQQATPTPPLAPRKLDRPSSNDWILWRARANALLNQARECSLNVGGPRALLLIRACGDYDNDLFYLVLHQVFCEMSRDAQGIIARLPVLRDERCRLGITKLAELLEDNAMIPLPLLEAFCLFPLPLGQLINAPWYQEILDQVVGCLSCLVTQLSVLKAETHRRIYERGYPPLVKELRQEYGVTSPVLLGVIFMSICRHVYDPNKIDLLQRHFQKDSFLVSKNAGPDAHLALIEEYRKIPMRGRHPPRPPGPAHQSQRPLQRRATATAGYSHPSPVIGSPAAVSPAPQANAQNHLAPPSPHIQSPISPNISQNSQHAQYIDQHGRRISAQQVRQMSRMAHPHLAQGQAQSPPTQPVLLQPVDHAQLQGANSQRGPVYMVVADQAPQVLVPASTVTSQVNPSPSPSQHSVAGWPNYVVQQQQPQSPQQFQYHHQQQQQPTRHMSSGDTTTQPSAAYQAVETTVTSRTSHSQARQPPSVRPVPASSPTVQVPQNQTSRPRAPAMSPLLPPEGYRAPQTVQPNPMRLSLHQADLRDPVKYLVRLTPNGLEETALYQYLDQFKLDPTRIDPDVFSYRWKFTISPDDYQRFPRYVDRGQGQRSIRTYQPGCRTYRLRIIALPDSEKKEMQKFWPIANTTWPSVLYIFVNNHELYVRRKVHNGKDLPLDITRHLREGENEVNVHFLLAPNECKNFHYVAGIESMNVSEYKGVLERTRHVPASETRANIKKRLSPITDDDELAVVTDSLNVPLIDPFMAQIFNTPARSTNCNHIECFDLDTFITTRRSQSGSAPMNDNWLCPICKADARPQFLVVDQYFVEVRDAIAKQGIIDTAQSIQIRVDGTWTVKLISDDASPSSPTRRRPSQPLSSGKRKADSMTGAAEQTARTKHESTPSTPAQDPTVIEID</sequence>
<evidence type="ECO:0000313" key="7">
    <source>
        <dbReference type="EMBL" id="OOQ82975.1"/>
    </source>
</evidence>
<keyword evidence="1" id="KW-0479">Metal-binding</keyword>
<evidence type="ECO:0000256" key="4">
    <source>
        <dbReference type="PROSITE-ProRule" id="PRU00452"/>
    </source>
</evidence>
<feature type="region of interest" description="Disordered" evidence="5">
    <location>
        <begin position="1"/>
        <end position="28"/>
    </location>
</feature>
<feature type="compositionally biased region" description="Low complexity" evidence="5">
    <location>
        <begin position="1111"/>
        <end position="1126"/>
    </location>
</feature>
<dbReference type="InterPro" id="IPR013083">
    <property type="entry name" value="Znf_RING/FYVE/PHD"/>
</dbReference>
<evidence type="ECO:0000313" key="8">
    <source>
        <dbReference type="Proteomes" id="UP000190744"/>
    </source>
</evidence>
<feature type="domain" description="SP-RING-type" evidence="6">
    <location>
        <begin position="993"/>
        <end position="1083"/>
    </location>
</feature>
<feature type="compositionally biased region" description="Low complexity" evidence="5">
    <location>
        <begin position="153"/>
        <end position="163"/>
    </location>
</feature>
<name>A0A1S9RC63_PENBI</name>
<dbReference type="PANTHER" id="PTHR10782:SF4">
    <property type="entry name" value="TONALLI, ISOFORM E"/>
    <property type="match status" value="1"/>
</dbReference>
<feature type="compositionally biased region" description="Low complexity" evidence="5">
    <location>
        <begin position="563"/>
        <end position="577"/>
    </location>
</feature>